<dbReference type="InterPro" id="IPR036527">
    <property type="entry name" value="SCP2_sterol-bd_dom_sf"/>
</dbReference>
<evidence type="ECO:0000313" key="3">
    <source>
        <dbReference type="Proteomes" id="UP000587527"/>
    </source>
</evidence>
<dbReference type="Pfam" id="PF02036">
    <property type="entry name" value="SCP2"/>
    <property type="match status" value="1"/>
</dbReference>
<dbReference type="AlphaFoldDB" id="A0A841BT46"/>
<reference evidence="2 3" key="1">
    <citation type="submission" date="2020-08" db="EMBL/GenBank/DDBJ databases">
        <title>Sequencing the genomes of 1000 actinobacteria strains.</title>
        <authorList>
            <person name="Klenk H.-P."/>
        </authorList>
    </citation>
    <scope>NUCLEOTIDE SEQUENCE [LARGE SCALE GENOMIC DNA]</scope>
    <source>
        <strain evidence="2 3">DSM 45362</strain>
    </source>
</reference>
<evidence type="ECO:0000313" key="2">
    <source>
        <dbReference type="EMBL" id="MBB5870875.1"/>
    </source>
</evidence>
<sequence length="150" mass="16046">MADLDLSNFDSIDPKQFAQLVRSASDKQLAEFMTGEQRTKVLDEIFRRMPGLFRADKAGSTNAIIHWNVNGAADGGVSTYELVIADGTCVLSETPANEPKLALTVGPVEFLKIVSGSGNPVMMFMTGKLKAKGDLGLAANIANLFDIPKA</sequence>
<proteinExistence type="predicted"/>
<evidence type="ECO:0000259" key="1">
    <source>
        <dbReference type="Pfam" id="PF02036"/>
    </source>
</evidence>
<gene>
    <name evidence="2" type="ORF">F4553_004254</name>
</gene>
<dbReference type="RefSeq" id="WP_184838558.1">
    <property type="nucleotide sequence ID" value="NZ_JACHMN010000002.1"/>
</dbReference>
<comment type="caution">
    <text evidence="2">The sequence shown here is derived from an EMBL/GenBank/DDBJ whole genome shotgun (WGS) entry which is preliminary data.</text>
</comment>
<dbReference type="EMBL" id="JACHMN010000002">
    <property type="protein sequence ID" value="MBB5870875.1"/>
    <property type="molecule type" value="Genomic_DNA"/>
</dbReference>
<protein>
    <recommendedName>
        <fullName evidence="1">SCP2 domain-containing protein</fullName>
    </recommendedName>
</protein>
<accession>A0A841BT46</accession>
<feature type="domain" description="SCP2" evidence="1">
    <location>
        <begin position="55"/>
        <end position="146"/>
    </location>
</feature>
<dbReference type="InterPro" id="IPR003033">
    <property type="entry name" value="SCP2_sterol-bd_dom"/>
</dbReference>
<dbReference type="Gene3D" id="3.30.1050.10">
    <property type="entry name" value="SCP2 sterol-binding domain"/>
    <property type="match status" value="1"/>
</dbReference>
<keyword evidence="3" id="KW-1185">Reference proteome</keyword>
<name>A0A841BT46_9ACTN</name>
<dbReference type="SUPFAM" id="SSF55718">
    <property type="entry name" value="SCP-like"/>
    <property type="match status" value="1"/>
</dbReference>
<dbReference type="Proteomes" id="UP000587527">
    <property type="component" value="Unassembled WGS sequence"/>
</dbReference>
<organism evidence="2 3">
    <name type="scientific">Allocatelliglobosispora scoriae</name>
    <dbReference type="NCBI Taxonomy" id="643052"/>
    <lineage>
        <taxon>Bacteria</taxon>
        <taxon>Bacillati</taxon>
        <taxon>Actinomycetota</taxon>
        <taxon>Actinomycetes</taxon>
        <taxon>Micromonosporales</taxon>
        <taxon>Micromonosporaceae</taxon>
        <taxon>Allocatelliglobosispora</taxon>
    </lineage>
</organism>